<dbReference type="Pfam" id="PF26118">
    <property type="entry name" value="DUF8035"/>
    <property type="match status" value="1"/>
</dbReference>
<evidence type="ECO:0000313" key="3">
    <source>
        <dbReference type="EMBL" id="CAF9924834.1"/>
    </source>
</evidence>
<organism evidence="3 4">
    <name type="scientific">Gomphillus americanus</name>
    <dbReference type="NCBI Taxonomy" id="1940652"/>
    <lineage>
        <taxon>Eukaryota</taxon>
        <taxon>Fungi</taxon>
        <taxon>Dikarya</taxon>
        <taxon>Ascomycota</taxon>
        <taxon>Pezizomycotina</taxon>
        <taxon>Lecanoromycetes</taxon>
        <taxon>OSLEUM clade</taxon>
        <taxon>Ostropomycetidae</taxon>
        <taxon>Ostropales</taxon>
        <taxon>Graphidaceae</taxon>
        <taxon>Gomphilloideae</taxon>
        <taxon>Gomphillus</taxon>
    </lineage>
</organism>
<name>A0A8H3ISS6_9LECA</name>
<keyword evidence="4" id="KW-1185">Reference proteome</keyword>
<dbReference type="AlphaFoldDB" id="A0A8H3ISS6"/>
<evidence type="ECO:0000259" key="2">
    <source>
        <dbReference type="Pfam" id="PF26118"/>
    </source>
</evidence>
<dbReference type="InterPro" id="IPR058348">
    <property type="entry name" value="DUF8035"/>
</dbReference>
<dbReference type="OrthoDB" id="5428245at2759"/>
<feature type="compositionally biased region" description="Basic and acidic residues" evidence="1">
    <location>
        <begin position="1"/>
        <end position="42"/>
    </location>
</feature>
<evidence type="ECO:0000313" key="4">
    <source>
        <dbReference type="Proteomes" id="UP000664169"/>
    </source>
</evidence>
<feature type="domain" description="DUF8035" evidence="2">
    <location>
        <begin position="230"/>
        <end position="279"/>
    </location>
</feature>
<feature type="region of interest" description="Disordered" evidence="1">
    <location>
        <begin position="78"/>
        <end position="102"/>
    </location>
</feature>
<sequence>MGSRYRDDDYSSPRRGGERWDRERMDAYDRRAPTVERDRYEEVDYYSRPQRRDPSPRRYETKEKVVYEERDRYEAPYRPRYRYDEEPDRNSGAMVHRPREEERDIDIEIRRREYDRPTREFERPKFVRRQSSLDTYDRKPMPRYGDVARVREESFMVPVERRHTPPRYRSPPRFEEIEEIRRAEQDRYREEEFLGYREREISRVRRNDNAEYEIEEREDIIEEETQNFPKRGKTKMPSHLVNIEILEELNYPFEREGETVIVLKALHKDHIDEIIRLSRVRNTSAKEKKTTKYVVEGGGEEKIIEKRTEIIKEVLPGAEPSPSVPRSVSEWDHLSRKTSRISLSSSSSASPAPTIRKRRSRAKSVSEVREIIIANDREESATIRQGVGALIVPSRERRKSRDLQAEIQALENEKRILKLERHGDSSGHEMVVVTEKDDEIVKIKRDRRGMRLVKK</sequence>
<dbReference type="EMBL" id="CAJPDQ010000022">
    <property type="protein sequence ID" value="CAF9924834.1"/>
    <property type="molecule type" value="Genomic_DNA"/>
</dbReference>
<accession>A0A8H3ISS6</accession>
<gene>
    <name evidence="3" type="ORF">GOMPHAMPRED_003725</name>
</gene>
<comment type="caution">
    <text evidence="3">The sequence shown here is derived from an EMBL/GenBank/DDBJ whole genome shotgun (WGS) entry which is preliminary data.</text>
</comment>
<feature type="compositionally biased region" description="Low complexity" evidence="1">
    <location>
        <begin position="340"/>
        <end position="354"/>
    </location>
</feature>
<reference evidence="3" key="1">
    <citation type="submission" date="2021-03" db="EMBL/GenBank/DDBJ databases">
        <authorList>
            <person name="Tagirdzhanova G."/>
        </authorList>
    </citation>
    <scope>NUCLEOTIDE SEQUENCE</scope>
</reference>
<evidence type="ECO:0000256" key="1">
    <source>
        <dbReference type="SAM" id="MobiDB-lite"/>
    </source>
</evidence>
<feature type="region of interest" description="Disordered" evidence="1">
    <location>
        <begin position="1"/>
        <end position="63"/>
    </location>
</feature>
<proteinExistence type="predicted"/>
<feature type="region of interest" description="Disordered" evidence="1">
    <location>
        <begin position="339"/>
        <end position="361"/>
    </location>
</feature>
<feature type="compositionally biased region" description="Basic and acidic residues" evidence="1">
    <location>
        <begin position="50"/>
        <end position="63"/>
    </location>
</feature>
<protein>
    <recommendedName>
        <fullName evidence="2">DUF8035 domain-containing protein</fullName>
    </recommendedName>
</protein>
<dbReference type="Proteomes" id="UP000664169">
    <property type="component" value="Unassembled WGS sequence"/>
</dbReference>